<dbReference type="GO" id="GO:0071555">
    <property type="term" value="P:cell wall organization"/>
    <property type="evidence" value="ECO:0007669"/>
    <property type="project" value="UniProtKB-KW"/>
</dbReference>
<dbReference type="Gene3D" id="3.30.1490.20">
    <property type="entry name" value="ATP-grasp fold, A domain"/>
    <property type="match status" value="1"/>
</dbReference>
<dbReference type="GO" id="GO:0005524">
    <property type="term" value="F:ATP binding"/>
    <property type="evidence" value="ECO:0007669"/>
    <property type="project" value="UniProtKB-UniRule"/>
</dbReference>
<evidence type="ECO:0000256" key="5">
    <source>
        <dbReference type="ARBA" id="ARBA00010871"/>
    </source>
</evidence>
<evidence type="ECO:0000256" key="16">
    <source>
        <dbReference type="ARBA" id="ARBA00023316"/>
    </source>
</evidence>
<keyword evidence="8 18" id="KW-0436">Ligase</keyword>
<comment type="pathway">
    <text evidence="4 18">Cell wall biogenesis; peptidoglycan biosynthesis.</text>
</comment>
<evidence type="ECO:0000256" key="4">
    <source>
        <dbReference type="ARBA" id="ARBA00004752"/>
    </source>
</evidence>
<keyword evidence="9 20" id="KW-0479">Metal-binding</keyword>
<keyword evidence="10 21" id="KW-0547">Nucleotide-binding</keyword>
<dbReference type="GO" id="GO:0009252">
    <property type="term" value="P:peptidoglycan biosynthetic process"/>
    <property type="evidence" value="ECO:0007669"/>
    <property type="project" value="UniProtKB-UniRule"/>
</dbReference>
<evidence type="ECO:0000256" key="20">
    <source>
        <dbReference type="PIRSR" id="PIRSR039102-3"/>
    </source>
</evidence>
<dbReference type="AlphaFoldDB" id="A0A6G7VF08"/>
<dbReference type="InterPro" id="IPR011095">
    <property type="entry name" value="Dala_Dala_lig_C"/>
</dbReference>
<comment type="function">
    <text evidence="2 18">Cell wall formation.</text>
</comment>
<evidence type="ECO:0000256" key="11">
    <source>
        <dbReference type="ARBA" id="ARBA00022840"/>
    </source>
</evidence>
<dbReference type="GO" id="GO:0008716">
    <property type="term" value="F:D-alanine-D-alanine ligase activity"/>
    <property type="evidence" value="ECO:0007669"/>
    <property type="project" value="UniProtKB-UniRule"/>
</dbReference>
<comment type="cofactor">
    <cofactor evidence="1">
        <name>Mn(2+)</name>
        <dbReference type="ChEBI" id="CHEBI:29035"/>
    </cofactor>
</comment>
<evidence type="ECO:0000256" key="8">
    <source>
        <dbReference type="ARBA" id="ARBA00022598"/>
    </source>
</evidence>
<comment type="subcellular location">
    <subcellularLocation>
        <location evidence="3 18">Cytoplasm</location>
    </subcellularLocation>
</comment>
<evidence type="ECO:0000256" key="21">
    <source>
        <dbReference type="PROSITE-ProRule" id="PRU00409"/>
    </source>
</evidence>
<dbReference type="HAMAP" id="MF_00047">
    <property type="entry name" value="Dala_Dala_lig"/>
    <property type="match status" value="1"/>
</dbReference>
<comment type="catalytic activity">
    <reaction evidence="17 18">
        <text>2 D-alanine + ATP = D-alanyl-D-alanine + ADP + phosphate + H(+)</text>
        <dbReference type="Rhea" id="RHEA:11224"/>
        <dbReference type="ChEBI" id="CHEBI:15378"/>
        <dbReference type="ChEBI" id="CHEBI:30616"/>
        <dbReference type="ChEBI" id="CHEBI:43474"/>
        <dbReference type="ChEBI" id="CHEBI:57416"/>
        <dbReference type="ChEBI" id="CHEBI:57822"/>
        <dbReference type="ChEBI" id="CHEBI:456216"/>
        <dbReference type="EC" id="6.3.2.4"/>
    </reaction>
</comment>
<dbReference type="Pfam" id="PF07478">
    <property type="entry name" value="Dala_Dala_lig_C"/>
    <property type="match status" value="1"/>
</dbReference>
<evidence type="ECO:0000256" key="2">
    <source>
        <dbReference type="ARBA" id="ARBA00003921"/>
    </source>
</evidence>
<dbReference type="EMBL" id="CP048029">
    <property type="protein sequence ID" value="QIK38377.1"/>
    <property type="molecule type" value="Genomic_DNA"/>
</dbReference>
<feature type="binding site" evidence="20">
    <location>
        <position position="269"/>
    </location>
    <ligand>
        <name>Mg(2+)</name>
        <dbReference type="ChEBI" id="CHEBI:18420"/>
        <label>1</label>
    </ligand>
</feature>
<dbReference type="InterPro" id="IPR005905">
    <property type="entry name" value="D_ala_D_ala"/>
</dbReference>
<dbReference type="InterPro" id="IPR000291">
    <property type="entry name" value="D-Ala_lig_Van_CS"/>
</dbReference>
<evidence type="ECO:0000256" key="6">
    <source>
        <dbReference type="ARBA" id="ARBA00012216"/>
    </source>
</evidence>
<dbReference type="PROSITE" id="PS00844">
    <property type="entry name" value="DALA_DALA_LIGASE_2"/>
    <property type="match status" value="1"/>
</dbReference>
<feature type="binding site" evidence="20">
    <location>
        <position position="271"/>
    </location>
    <ligand>
        <name>Mg(2+)</name>
        <dbReference type="ChEBI" id="CHEBI:18420"/>
        <label>2</label>
    </ligand>
</feature>
<evidence type="ECO:0000256" key="3">
    <source>
        <dbReference type="ARBA" id="ARBA00004496"/>
    </source>
</evidence>
<feature type="binding site" evidence="20">
    <location>
        <position position="269"/>
    </location>
    <ligand>
        <name>Mg(2+)</name>
        <dbReference type="ChEBI" id="CHEBI:18420"/>
        <label>2</label>
    </ligand>
</feature>
<feature type="binding site" evidence="20">
    <location>
        <position position="256"/>
    </location>
    <ligand>
        <name>Mg(2+)</name>
        <dbReference type="ChEBI" id="CHEBI:18420"/>
        <label>1</label>
    </ligand>
</feature>
<dbReference type="UniPathway" id="UPA00219"/>
<feature type="domain" description="ATP-grasp" evidence="22">
    <location>
        <begin position="108"/>
        <end position="302"/>
    </location>
</feature>
<dbReference type="InterPro" id="IPR013815">
    <property type="entry name" value="ATP_grasp_subdomain_1"/>
</dbReference>
<keyword evidence="13 18" id="KW-0133">Cell shape</keyword>
<evidence type="ECO:0000256" key="12">
    <source>
        <dbReference type="ARBA" id="ARBA00022842"/>
    </source>
</evidence>
<dbReference type="GO" id="GO:0008360">
    <property type="term" value="P:regulation of cell shape"/>
    <property type="evidence" value="ECO:0007669"/>
    <property type="project" value="UniProtKB-KW"/>
</dbReference>
<reference evidence="24" key="1">
    <citation type="submission" date="2020-01" db="EMBL/GenBank/DDBJ databases">
        <title>Caldichromatium gen. nov., sp. nov., a thermophilic purple sulfur bacterium member of the family Chromatiaceae isolated from Nakabusa hot spring, Japan.</title>
        <authorList>
            <person name="Saini M.K."/>
            <person name="Hanada S."/>
            <person name="Tank M."/>
        </authorList>
    </citation>
    <scope>NUCLEOTIDE SEQUENCE [LARGE SCALE GENOMIC DNA]</scope>
    <source>
        <strain evidence="24">No.7</strain>
    </source>
</reference>
<evidence type="ECO:0000256" key="18">
    <source>
        <dbReference type="HAMAP-Rule" id="MF_00047"/>
    </source>
</evidence>
<dbReference type="GO" id="GO:0046872">
    <property type="term" value="F:metal ion binding"/>
    <property type="evidence" value="ECO:0007669"/>
    <property type="project" value="UniProtKB-KW"/>
</dbReference>
<dbReference type="FunFam" id="3.30.470.20:FF:000008">
    <property type="entry name" value="D-alanine--D-alanine ligase"/>
    <property type="match status" value="1"/>
</dbReference>
<evidence type="ECO:0000256" key="17">
    <source>
        <dbReference type="ARBA" id="ARBA00047614"/>
    </source>
</evidence>
<dbReference type="InterPro" id="IPR011127">
    <property type="entry name" value="Dala_Dala_lig_N"/>
</dbReference>
<gene>
    <name evidence="18" type="primary">ddl</name>
    <name evidence="23" type="ORF">GWK36_10745</name>
</gene>
<evidence type="ECO:0000256" key="19">
    <source>
        <dbReference type="PIRSR" id="PIRSR039102-1"/>
    </source>
</evidence>
<dbReference type="PANTHER" id="PTHR23132">
    <property type="entry name" value="D-ALANINE--D-ALANINE LIGASE"/>
    <property type="match status" value="1"/>
</dbReference>
<evidence type="ECO:0000256" key="13">
    <source>
        <dbReference type="ARBA" id="ARBA00022960"/>
    </source>
</evidence>
<dbReference type="RefSeq" id="WP_166271136.1">
    <property type="nucleotide sequence ID" value="NZ_CP048029.1"/>
</dbReference>
<dbReference type="PROSITE" id="PS50975">
    <property type="entry name" value="ATP_GRASP"/>
    <property type="match status" value="1"/>
</dbReference>
<dbReference type="Proteomes" id="UP000502699">
    <property type="component" value="Chromosome"/>
</dbReference>
<feature type="active site" evidence="19">
    <location>
        <position position="149"/>
    </location>
</feature>
<dbReference type="SUPFAM" id="SSF56059">
    <property type="entry name" value="Glutathione synthetase ATP-binding domain-like"/>
    <property type="match status" value="1"/>
</dbReference>
<keyword evidence="16 18" id="KW-0961">Cell wall biogenesis/degradation</keyword>
<dbReference type="EC" id="6.3.2.4" evidence="6 18"/>
<evidence type="ECO:0000256" key="9">
    <source>
        <dbReference type="ARBA" id="ARBA00022723"/>
    </source>
</evidence>
<evidence type="ECO:0000256" key="7">
    <source>
        <dbReference type="ARBA" id="ARBA00022490"/>
    </source>
</evidence>
<dbReference type="InterPro" id="IPR011761">
    <property type="entry name" value="ATP-grasp"/>
</dbReference>
<dbReference type="NCBIfam" id="NF002378">
    <property type="entry name" value="PRK01372.1"/>
    <property type="match status" value="1"/>
</dbReference>
<dbReference type="Gene3D" id="3.40.50.20">
    <property type="match status" value="1"/>
</dbReference>
<keyword evidence="14 18" id="KW-0573">Peptidoglycan synthesis</keyword>
<evidence type="ECO:0000256" key="14">
    <source>
        <dbReference type="ARBA" id="ARBA00022984"/>
    </source>
</evidence>
<keyword evidence="12 20" id="KW-0460">Magnesium</keyword>
<evidence type="ECO:0000259" key="22">
    <source>
        <dbReference type="PROSITE" id="PS50975"/>
    </source>
</evidence>
<dbReference type="Pfam" id="PF01820">
    <property type="entry name" value="Dala_Dala_lig_N"/>
    <property type="match status" value="1"/>
</dbReference>
<feature type="active site" evidence="19">
    <location>
        <position position="280"/>
    </location>
</feature>
<accession>A0A6G7VF08</accession>
<keyword evidence="15 20" id="KW-0464">Manganese</keyword>
<protein>
    <recommendedName>
        <fullName evidence="6 18">D-alanine--D-alanine ligase</fullName>
        <ecNumber evidence="6 18">6.3.2.4</ecNumber>
    </recommendedName>
    <alternativeName>
        <fullName evidence="18">D-Ala-D-Ala ligase</fullName>
    </alternativeName>
    <alternativeName>
        <fullName evidence="18">D-alanylalanine synthetase</fullName>
    </alternativeName>
</protein>
<keyword evidence="24" id="KW-1185">Reference proteome</keyword>
<dbReference type="SUPFAM" id="SSF52440">
    <property type="entry name" value="PreATP-grasp domain"/>
    <property type="match status" value="1"/>
</dbReference>
<evidence type="ECO:0000256" key="10">
    <source>
        <dbReference type="ARBA" id="ARBA00022741"/>
    </source>
</evidence>
<comment type="similarity">
    <text evidence="5 18">Belongs to the D-alanine--D-alanine ligase family.</text>
</comment>
<keyword evidence="11 21" id="KW-0067">ATP-binding</keyword>
<evidence type="ECO:0000256" key="1">
    <source>
        <dbReference type="ARBA" id="ARBA00001936"/>
    </source>
</evidence>
<dbReference type="KEGG" id="cjap:GWK36_10745"/>
<dbReference type="PROSITE" id="PS00843">
    <property type="entry name" value="DALA_DALA_LIGASE_1"/>
    <property type="match status" value="1"/>
</dbReference>
<comment type="cofactor">
    <cofactor evidence="20">
        <name>Mg(2+)</name>
        <dbReference type="ChEBI" id="CHEBI:18420"/>
    </cofactor>
    <cofactor evidence="20">
        <name>Mn(2+)</name>
        <dbReference type="ChEBI" id="CHEBI:29035"/>
    </cofactor>
    <text evidence="20">Binds 2 magnesium or manganese ions per subunit.</text>
</comment>
<sequence length="307" mass="33250">MNLDAPKRFGKVALLLGGRAAEREVSLKGGQAVFAALKRRGVVVEAIDPDETVLEQLRTGGFDRVFIMLHGRGGEDGQIQGALETLGLPYTGSGVLGSALGMDKYRCKLIWAGCGLPTPEFALLREESDLDQAAALGFPLMIKPVHEGSSIGMSKVDTPEALAAAWQLAMRYDTWVLAERWIQGMELTCAILGKEALPLIRLETPHAFYDYDAKYHATTTCYHCPSGLPEDQESSLRTLALRAFTAIGASGWGRVDLMLDGSGQPYLLEVNTVPGMTDHSLVPMAARAAGIDFDELVWRILETSLSL</sequence>
<dbReference type="PANTHER" id="PTHR23132:SF23">
    <property type="entry name" value="D-ALANINE--D-ALANINE LIGASE B"/>
    <property type="match status" value="1"/>
</dbReference>
<dbReference type="GO" id="GO:0005829">
    <property type="term" value="C:cytosol"/>
    <property type="evidence" value="ECO:0007669"/>
    <property type="project" value="TreeGrafter"/>
</dbReference>
<dbReference type="InterPro" id="IPR016185">
    <property type="entry name" value="PreATP-grasp_dom_sf"/>
</dbReference>
<organism evidence="23 24">
    <name type="scientific">Caldichromatium japonicum</name>
    <dbReference type="NCBI Taxonomy" id="2699430"/>
    <lineage>
        <taxon>Bacteria</taxon>
        <taxon>Pseudomonadati</taxon>
        <taxon>Pseudomonadota</taxon>
        <taxon>Gammaproteobacteria</taxon>
        <taxon>Chromatiales</taxon>
        <taxon>Chromatiaceae</taxon>
        <taxon>Caldichromatium</taxon>
    </lineage>
</organism>
<evidence type="ECO:0000313" key="24">
    <source>
        <dbReference type="Proteomes" id="UP000502699"/>
    </source>
</evidence>
<proteinExistence type="inferred from homology"/>
<keyword evidence="7 18" id="KW-0963">Cytoplasm</keyword>
<evidence type="ECO:0000313" key="23">
    <source>
        <dbReference type="EMBL" id="QIK38377.1"/>
    </source>
</evidence>
<dbReference type="NCBIfam" id="TIGR01205">
    <property type="entry name" value="D_ala_D_alaTIGR"/>
    <property type="match status" value="1"/>
</dbReference>
<evidence type="ECO:0000256" key="15">
    <source>
        <dbReference type="ARBA" id="ARBA00023211"/>
    </source>
</evidence>
<dbReference type="Gene3D" id="3.30.470.20">
    <property type="entry name" value="ATP-grasp fold, B domain"/>
    <property type="match status" value="1"/>
</dbReference>
<name>A0A6G7VF08_9GAMM</name>
<feature type="active site" evidence="19">
    <location>
        <position position="22"/>
    </location>
</feature>
<dbReference type="PIRSF" id="PIRSF039102">
    <property type="entry name" value="Ddl/VanB"/>
    <property type="match status" value="1"/>
</dbReference>